<protein>
    <submittedName>
        <fullName evidence="1">Uncharacterized protein</fullName>
    </submittedName>
</protein>
<dbReference type="PATRIC" id="fig|886882.15.peg.6064"/>
<evidence type="ECO:0000313" key="2">
    <source>
        <dbReference type="Proteomes" id="UP000006868"/>
    </source>
</evidence>
<dbReference type="EMBL" id="CP002214">
    <property type="protein sequence ID" value="ADO59918.2"/>
    <property type="molecule type" value="Genomic_DNA"/>
</dbReference>
<sequence>MSYSSLWAMNANLDGVEIREFQNPWLLSPIAWDILYEKYLPNEIDGEYGKKSFRLASRLDHDLFNRFSDIIYNCDNQEDRVIWEFSKQQIFFTKDKNFIAESLQQFIANNPVIAKDVSDHRFKEVAYEVLNLNQEKHPYFVFKNSSIINDVVCWFESFNAQSEEYTPRSLKHIDKIVADFVLIQDRSILGFKNNVEFCKELFNK</sequence>
<dbReference type="AlphaFoldDB" id="E3EL86"/>
<reference evidence="1 2" key="1">
    <citation type="journal article" date="2011" name="J. Bacteriol.">
        <title>Complete genome sequence of Paenibacillus polymyxa SC2, a strain of plant growth-promoting Rhizobacterium with broad-spectrum antimicrobial activity.</title>
        <authorList>
            <person name="Ma M."/>
            <person name="Wang C."/>
            <person name="Ding Y."/>
            <person name="Li L."/>
            <person name="Shen D."/>
            <person name="Jiang X."/>
            <person name="Guan D."/>
            <person name="Cao F."/>
            <person name="Chen H."/>
            <person name="Feng R."/>
            <person name="Wang X."/>
            <person name="Ge Y."/>
            <person name="Yao L."/>
            <person name="Bing X."/>
            <person name="Yang X."/>
            <person name="Li J."/>
            <person name="Du B."/>
        </authorList>
    </citation>
    <scope>NUCLEOTIDE SEQUENCE [LARGE SCALE GENOMIC DNA]</scope>
    <source>
        <strain evidence="1 2">SC2</strain>
        <plasmid evidence="2">pSC2</plasmid>
    </source>
</reference>
<proteinExistence type="predicted"/>
<accession>E3EL86</accession>
<keyword evidence="1" id="KW-0614">Plasmid</keyword>
<geneLocation type="plasmid" evidence="1 2">
    <name>pSC2</name>
</geneLocation>
<dbReference type="RefSeq" id="WP_043886242.1">
    <property type="nucleotide sequence ID" value="NC_014628.2"/>
</dbReference>
<evidence type="ECO:0000313" key="1">
    <source>
        <dbReference type="EMBL" id="ADO59918.2"/>
    </source>
</evidence>
<dbReference type="KEGG" id="ppm:PPSC2_28575"/>
<name>E3EL86_PAEPS</name>
<dbReference type="HOGENOM" id="CLU_1342179_0_0_9"/>
<gene>
    <name evidence="1" type="ORF">PPSC2_28575</name>
</gene>
<organism evidence="1 2">
    <name type="scientific">Paenibacillus polymyxa (strain SC2)</name>
    <name type="common">Bacillus polymyxa</name>
    <dbReference type="NCBI Taxonomy" id="886882"/>
    <lineage>
        <taxon>Bacteria</taxon>
        <taxon>Bacillati</taxon>
        <taxon>Bacillota</taxon>
        <taxon>Bacilli</taxon>
        <taxon>Bacillales</taxon>
        <taxon>Paenibacillaceae</taxon>
        <taxon>Paenibacillus</taxon>
    </lineage>
</organism>
<dbReference type="OrthoDB" id="2991569at2"/>
<dbReference type="Proteomes" id="UP000006868">
    <property type="component" value="Plasmid pSC2"/>
</dbReference>